<proteinExistence type="predicted"/>
<dbReference type="GO" id="GO:0005886">
    <property type="term" value="C:plasma membrane"/>
    <property type="evidence" value="ECO:0007669"/>
    <property type="project" value="UniProtKB-SubCell"/>
</dbReference>
<gene>
    <name evidence="7" type="ORF">CDIOL_21150</name>
</gene>
<evidence type="ECO:0000256" key="3">
    <source>
        <dbReference type="ARBA" id="ARBA00022692"/>
    </source>
</evidence>
<comment type="caution">
    <text evidence="7">The sequence shown here is derived from an EMBL/GenBank/DDBJ whole genome shotgun (WGS) entry which is preliminary data.</text>
</comment>
<feature type="transmembrane region" description="Helical" evidence="6">
    <location>
        <begin position="220"/>
        <end position="240"/>
    </location>
</feature>
<reference evidence="7 8" key="1">
    <citation type="submission" date="2019-06" db="EMBL/GenBank/DDBJ databases">
        <title>Draft genome sequence of Clostridium diolis DSM 15410.</title>
        <authorList>
            <person name="Kobayashi H."/>
            <person name="Tanizawa Y."/>
            <person name="Tohno M."/>
        </authorList>
    </citation>
    <scope>NUCLEOTIDE SEQUENCE [LARGE SCALE GENOMIC DNA]</scope>
    <source>
        <strain evidence="7 8">DSM 15410</strain>
    </source>
</reference>
<evidence type="ECO:0000256" key="6">
    <source>
        <dbReference type="SAM" id="Phobius"/>
    </source>
</evidence>
<dbReference type="GO" id="GO:0015658">
    <property type="term" value="F:branched-chain amino acid transmembrane transporter activity"/>
    <property type="evidence" value="ECO:0007669"/>
    <property type="project" value="InterPro"/>
</dbReference>
<feature type="transmembrane region" description="Helical" evidence="6">
    <location>
        <begin position="294"/>
        <end position="311"/>
    </location>
</feature>
<feature type="transmembrane region" description="Helical" evidence="6">
    <location>
        <begin position="60"/>
        <end position="86"/>
    </location>
</feature>
<dbReference type="Pfam" id="PF02653">
    <property type="entry name" value="BPD_transp_2"/>
    <property type="match status" value="1"/>
</dbReference>
<dbReference type="InterPro" id="IPR001851">
    <property type="entry name" value="ABC_transp_permease"/>
</dbReference>
<feature type="transmembrane region" description="Helical" evidence="6">
    <location>
        <begin position="260"/>
        <end position="282"/>
    </location>
</feature>
<feature type="transmembrane region" description="Helical" evidence="6">
    <location>
        <begin position="106"/>
        <end position="128"/>
    </location>
</feature>
<dbReference type="EMBL" id="BJLA01000006">
    <property type="protein sequence ID" value="GEA31192.1"/>
    <property type="molecule type" value="Genomic_DNA"/>
</dbReference>
<dbReference type="PANTHER" id="PTHR30482:SF10">
    <property type="entry name" value="HIGH-AFFINITY BRANCHED-CHAIN AMINO ACID TRANSPORT PROTEIN BRAE"/>
    <property type="match status" value="1"/>
</dbReference>
<evidence type="ECO:0000256" key="5">
    <source>
        <dbReference type="ARBA" id="ARBA00023136"/>
    </source>
</evidence>
<keyword evidence="2" id="KW-1003">Cell membrane</keyword>
<dbReference type="PANTHER" id="PTHR30482">
    <property type="entry name" value="HIGH-AFFINITY BRANCHED-CHAIN AMINO ACID TRANSPORT SYSTEM PERMEASE"/>
    <property type="match status" value="1"/>
</dbReference>
<keyword evidence="8" id="KW-1185">Reference proteome</keyword>
<organism evidence="7 8">
    <name type="scientific">Clostridium diolis</name>
    <dbReference type="NCBI Taxonomy" id="223919"/>
    <lineage>
        <taxon>Bacteria</taxon>
        <taxon>Bacillati</taxon>
        <taxon>Bacillota</taxon>
        <taxon>Clostridia</taxon>
        <taxon>Eubacteriales</taxon>
        <taxon>Clostridiaceae</taxon>
        <taxon>Clostridium</taxon>
    </lineage>
</organism>
<evidence type="ECO:0000313" key="8">
    <source>
        <dbReference type="Proteomes" id="UP000325212"/>
    </source>
</evidence>
<sequence>MKMINKISKNENSTSLSLVKTTYTRYMITTVVLALIYVFLMFLVNQGIIGDYILRIMKQIGIFLIAALGLNLILGFTGQFTMGHAAFMSIGAYGSAIMTKNFNMPFPIALLVGIILAGILAALIGYPILRLKGDYLAICTLGFGEIVKVVIQNVDYVGGARGISGIPGSTSFLIVLIGVALCYAILKNLIHSSKGRAIMSIREDEIAAEAMGINSTKYKMIAFIIGSSMAGLAGGLYAHFNSFIDPASFAFSKSIELITYVVLGGMGSLSGTVIGTSILIYLPECLRGLSEVFKTYRILIYAVMLVLMMIFRPQGILGTREITVDNIIKFFKKFGKNSTKNIVQDEKAGE</sequence>
<feature type="transmembrane region" description="Helical" evidence="6">
    <location>
        <begin position="166"/>
        <end position="186"/>
    </location>
</feature>
<feature type="transmembrane region" description="Helical" evidence="6">
    <location>
        <begin position="26"/>
        <end position="48"/>
    </location>
</feature>
<dbReference type="CDD" id="cd06581">
    <property type="entry name" value="TM_PBP1_LivM_like"/>
    <property type="match status" value="1"/>
</dbReference>
<comment type="subcellular location">
    <subcellularLocation>
        <location evidence="1">Cell membrane</location>
        <topology evidence="1">Multi-pass membrane protein</topology>
    </subcellularLocation>
</comment>
<keyword evidence="5 6" id="KW-0472">Membrane</keyword>
<evidence type="ECO:0000256" key="4">
    <source>
        <dbReference type="ARBA" id="ARBA00022989"/>
    </source>
</evidence>
<dbReference type="Proteomes" id="UP000325212">
    <property type="component" value="Unassembled WGS sequence"/>
</dbReference>
<evidence type="ECO:0000313" key="7">
    <source>
        <dbReference type="EMBL" id="GEA31192.1"/>
    </source>
</evidence>
<feature type="transmembrane region" description="Helical" evidence="6">
    <location>
        <begin position="135"/>
        <end position="154"/>
    </location>
</feature>
<dbReference type="AlphaFoldDB" id="A0AAV3W1H1"/>
<accession>A0AAV3W1H1</accession>
<name>A0AAV3W1H1_9CLOT</name>
<protein>
    <submittedName>
        <fullName evidence="7">Branched-chain amino acid ABC transporter permease</fullName>
    </submittedName>
</protein>
<dbReference type="InterPro" id="IPR043428">
    <property type="entry name" value="LivM-like"/>
</dbReference>
<evidence type="ECO:0000256" key="1">
    <source>
        <dbReference type="ARBA" id="ARBA00004651"/>
    </source>
</evidence>
<keyword evidence="3 6" id="KW-0812">Transmembrane</keyword>
<keyword evidence="4 6" id="KW-1133">Transmembrane helix</keyword>
<evidence type="ECO:0000256" key="2">
    <source>
        <dbReference type="ARBA" id="ARBA00022475"/>
    </source>
</evidence>